<sequence>MAAAATSAPPDQPPLLTVVEVPGKGRCLVAAQPLVAGQVILRESPILLYPDSPFPYPRPPPYCAHCFRCFPLSPPSILWCQYCYGRAFCGMSCADIAHASSHSSYVCRSLAVLSRSPLVLQLPRDRQVQARFLVAAYNLAVVSPPAFQTLLSLHGINPPDQDTMSTAMSLHPLIASLCPPPVEAFSVELTAALLSKDKVNAFGLMGNPSAYGAGSGSPNAERSVRAYGIYPRASLFNHDCLPNACRFDYVDGGKREVADNNTDVIIRMIHDVPAGREICLSYFPVNWSYSSRQKRLREDYGFVCECDRCKIEANWSDNENEIGNDGDTSPHDEMDDGDEEEAGDECDVEEEVDGGNDFPHAYFFAMYMCERQNCGGTLAPLPPSPDGQPSSTMECNVCGLLKNADEDLGSADKDDMDE</sequence>
<organism evidence="1 2">
    <name type="scientific">Melastoma candidum</name>
    <dbReference type="NCBI Taxonomy" id="119954"/>
    <lineage>
        <taxon>Eukaryota</taxon>
        <taxon>Viridiplantae</taxon>
        <taxon>Streptophyta</taxon>
        <taxon>Embryophyta</taxon>
        <taxon>Tracheophyta</taxon>
        <taxon>Spermatophyta</taxon>
        <taxon>Magnoliopsida</taxon>
        <taxon>eudicotyledons</taxon>
        <taxon>Gunneridae</taxon>
        <taxon>Pentapetalae</taxon>
        <taxon>rosids</taxon>
        <taxon>malvids</taxon>
        <taxon>Myrtales</taxon>
        <taxon>Melastomataceae</taxon>
        <taxon>Melastomatoideae</taxon>
        <taxon>Melastomateae</taxon>
        <taxon>Melastoma</taxon>
    </lineage>
</organism>
<dbReference type="EMBL" id="CM042881">
    <property type="protein sequence ID" value="KAI4386322.1"/>
    <property type="molecule type" value="Genomic_DNA"/>
</dbReference>
<name>A0ACB9S534_9MYRT</name>
<accession>A0ACB9S534</accession>
<reference evidence="2" key="1">
    <citation type="journal article" date="2023" name="Front. Plant Sci.">
        <title>Chromosomal-level genome assembly of Melastoma candidum provides insights into trichome evolution.</title>
        <authorList>
            <person name="Zhong Y."/>
            <person name="Wu W."/>
            <person name="Sun C."/>
            <person name="Zou P."/>
            <person name="Liu Y."/>
            <person name="Dai S."/>
            <person name="Zhou R."/>
        </authorList>
    </citation>
    <scope>NUCLEOTIDE SEQUENCE [LARGE SCALE GENOMIC DNA]</scope>
</reference>
<protein>
    <submittedName>
        <fullName evidence="1">Uncharacterized protein</fullName>
    </submittedName>
</protein>
<keyword evidence="2" id="KW-1185">Reference proteome</keyword>
<gene>
    <name evidence="1" type="ORF">MLD38_004263</name>
</gene>
<evidence type="ECO:0000313" key="2">
    <source>
        <dbReference type="Proteomes" id="UP001057402"/>
    </source>
</evidence>
<dbReference type="Proteomes" id="UP001057402">
    <property type="component" value="Chromosome 2"/>
</dbReference>
<proteinExistence type="predicted"/>
<evidence type="ECO:0000313" key="1">
    <source>
        <dbReference type="EMBL" id="KAI4386322.1"/>
    </source>
</evidence>
<comment type="caution">
    <text evidence="1">The sequence shown here is derived from an EMBL/GenBank/DDBJ whole genome shotgun (WGS) entry which is preliminary data.</text>
</comment>